<name>T1KX96_TETUR</name>
<reference evidence="2" key="2">
    <citation type="submission" date="2015-06" db="UniProtKB">
        <authorList>
            <consortium name="EnsemblMetazoa"/>
        </authorList>
    </citation>
    <scope>IDENTIFICATION</scope>
</reference>
<dbReference type="HOGENOM" id="CLU_3417530_0_0_1"/>
<sequence length="26" mass="2989">MVKVKAINRNTFDALGPRNDQRKGKM</sequence>
<dbReference type="Proteomes" id="UP000015104">
    <property type="component" value="Unassembled WGS sequence"/>
</dbReference>
<dbReference type="EnsemblMetazoa" id="tetur25g01600.1">
    <property type="protein sequence ID" value="tetur25g01600.1"/>
    <property type="gene ID" value="tetur25g01600"/>
</dbReference>
<keyword evidence="3" id="KW-1185">Reference proteome</keyword>
<proteinExistence type="predicted"/>
<organism evidence="2 3">
    <name type="scientific">Tetranychus urticae</name>
    <name type="common">Two-spotted spider mite</name>
    <dbReference type="NCBI Taxonomy" id="32264"/>
    <lineage>
        <taxon>Eukaryota</taxon>
        <taxon>Metazoa</taxon>
        <taxon>Ecdysozoa</taxon>
        <taxon>Arthropoda</taxon>
        <taxon>Chelicerata</taxon>
        <taxon>Arachnida</taxon>
        <taxon>Acari</taxon>
        <taxon>Acariformes</taxon>
        <taxon>Trombidiformes</taxon>
        <taxon>Prostigmata</taxon>
        <taxon>Eleutherengona</taxon>
        <taxon>Raphignathae</taxon>
        <taxon>Tetranychoidea</taxon>
        <taxon>Tetranychidae</taxon>
        <taxon>Tetranychus</taxon>
    </lineage>
</organism>
<feature type="region of interest" description="Disordered" evidence="1">
    <location>
        <begin position="1"/>
        <end position="26"/>
    </location>
</feature>
<dbReference type="AlphaFoldDB" id="T1KX96"/>
<protein>
    <submittedName>
        <fullName evidence="2">Uncharacterized protein</fullName>
    </submittedName>
</protein>
<accession>T1KX96</accession>
<evidence type="ECO:0000313" key="3">
    <source>
        <dbReference type="Proteomes" id="UP000015104"/>
    </source>
</evidence>
<evidence type="ECO:0000256" key="1">
    <source>
        <dbReference type="SAM" id="MobiDB-lite"/>
    </source>
</evidence>
<evidence type="ECO:0000313" key="2">
    <source>
        <dbReference type="EnsemblMetazoa" id="tetur25g01600.1"/>
    </source>
</evidence>
<dbReference type="EMBL" id="CAEY01000677">
    <property type="status" value="NOT_ANNOTATED_CDS"/>
    <property type="molecule type" value="Genomic_DNA"/>
</dbReference>
<reference evidence="3" key="1">
    <citation type="submission" date="2011-08" db="EMBL/GenBank/DDBJ databases">
        <authorList>
            <person name="Rombauts S."/>
        </authorList>
    </citation>
    <scope>NUCLEOTIDE SEQUENCE</scope>
    <source>
        <strain evidence="3">London</strain>
    </source>
</reference>